<dbReference type="AlphaFoldDB" id="A0A6L5XCM3"/>
<keyword evidence="3" id="KW-0472">Membrane</keyword>
<dbReference type="Pfam" id="PF00149">
    <property type="entry name" value="Metallophos"/>
    <property type="match status" value="1"/>
</dbReference>
<keyword evidence="2" id="KW-0378">Hydrolase</keyword>
<gene>
    <name evidence="5" type="ORF">FYJ29_01715</name>
</gene>
<dbReference type="PANTHER" id="PTHR31302">
    <property type="entry name" value="TRANSMEMBRANE PROTEIN WITH METALLOPHOSPHOESTERASE DOMAIN-RELATED"/>
    <property type="match status" value="1"/>
</dbReference>
<comment type="caution">
    <text evidence="5">The sequence shown here is derived from an EMBL/GenBank/DDBJ whole genome shotgun (WGS) entry which is preliminary data.</text>
</comment>
<dbReference type="SUPFAM" id="SSF56300">
    <property type="entry name" value="Metallo-dependent phosphatases"/>
    <property type="match status" value="1"/>
</dbReference>
<protein>
    <submittedName>
        <fullName evidence="5">Metallophosphoesterase</fullName>
    </submittedName>
</protein>
<dbReference type="EMBL" id="VULT01000002">
    <property type="protein sequence ID" value="MSS16494.1"/>
    <property type="molecule type" value="Genomic_DNA"/>
</dbReference>
<dbReference type="GO" id="GO:0016020">
    <property type="term" value="C:membrane"/>
    <property type="evidence" value="ECO:0007669"/>
    <property type="project" value="GOC"/>
</dbReference>
<feature type="domain" description="Calcineurin-like phosphoesterase" evidence="4">
    <location>
        <begin position="150"/>
        <end position="331"/>
    </location>
</feature>
<keyword evidence="3" id="KW-0812">Transmembrane</keyword>
<dbReference type="RefSeq" id="WP_154326937.1">
    <property type="nucleotide sequence ID" value="NZ_CP045696.1"/>
</dbReference>
<evidence type="ECO:0000313" key="6">
    <source>
        <dbReference type="Proteomes" id="UP000483362"/>
    </source>
</evidence>
<reference evidence="5 6" key="1">
    <citation type="submission" date="2019-08" db="EMBL/GenBank/DDBJ databases">
        <title>In-depth cultivation of the pig gut microbiome towards novel bacterial diversity and tailored functional studies.</title>
        <authorList>
            <person name="Wylensek D."/>
            <person name="Hitch T.C.A."/>
            <person name="Clavel T."/>
        </authorList>
    </citation>
    <scope>NUCLEOTIDE SEQUENCE [LARGE SCALE GENOMIC DNA]</scope>
    <source>
        <strain evidence="5 6">Oil-RF-744-WCA-WT-10</strain>
    </source>
</reference>
<dbReference type="GO" id="GO:0009245">
    <property type="term" value="P:lipid A biosynthetic process"/>
    <property type="evidence" value="ECO:0007669"/>
    <property type="project" value="TreeGrafter"/>
</dbReference>
<dbReference type="InterPro" id="IPR051158">
    <property type="entry name" value="Metallophosphoesterase_sf"/>
</dbReference>
<feature type="transmembrane region" description="Helical" evidence="3">
    <location>
        <begin position="6"/>
        <end position="23"/>
    </location>
</feature>
<evidence type="ECO:0000259" key="4">
    <source>
        <dbReference type="Pfam" id="PF00149"/>
    </source>
</evidence>
<name>A0A6L5XCM3_9BACT</name>
<evidence type="ECO:0000313" key="5">
    <source>
        <dbReference type="EMBL" id="MSS16494.1"/>
    </source>
</evidence>
<keyword evidence="6" id="KW-1185">Reference proteome</keyword>
<feature type="transmembrane region" description="Helical" evidence="3">
    <location>
        <begin position="69"/>
        <end position="90"/>
    </location>
</feature>
<keyword evidence="3" id="KW-1133">Transmembrane helix</keyword>
<feature type="transmembrane region" description="Helical" evidence="3">
    <location>
        <begin position="102"/>
        <end position="125"/>
    </location>
</feature>
<dbReference type="Proteomes" id="UP000483362">
    <property type="component" value="Unassembled WGS sequence"/>
</dbReference>
<proteinExistence type="predicted"/>
<feature type="transmembrane region" description="Helical" evidence="3">
    <location>
        <begin position="35"/>
        <end position="57"/>
    </location>
</feature>
<accession>A0A6L5XCM3</accession>
<dbReference type="Gene3D" id="3.60.21.10">
    <property type="match status" value="1"/>
</dbReference>
<evidence type="ECO:0000256" key="3">
    <source>
        <dbReference type="SAM" id="Phobius"/>
    </source>
</evidence>
<keyword evidence="1" id="KW-0479">Metal-binding</keyword>
<dbReference type="PANTHER" id="PTHR31302:SF31">
    <property type="entry name" value="PHOSPHODIESTERASE YAEI"/>
    <property type="match status" value="1"/>
</dbReference>
<organism evidence="5 6">
    <name type="scientific">Sodaliphilus pleomorphus</name>
    <dbReference type="NCBI Taxonomy" id="2606626"/>
    <lineage>
        <taxon>Bacteria</taxon>
        <taxon>Pseudomonadati</taxon>
        <taxon>Bacteroidota</taxon>
        <taxon>Bacteroidia</taxon>
        <taxon>Bacteroidales</taxon>
        <taxon>Muribaculaceae</taxon>
        <taxon>Sodaliphilus</taxon>
    </lineage>
</organism>
<evidence type="ECO:0000256" key="1">
    <source>
        <dbReference type="ARBA" id="ARBA00022723"/>
    </source>
</evidence>
<dbReference type="GO" id="GO:0046872">
    <property type="term" value="F:metal ion binding"/>
    <property type="evidence" value="ECO:0007669"/>
    <property type="project" value="UniProtKB-KW"/>
</dbReference>
<sequence>MTLYWIPGLIAIVIVGLADWVIFKRLKRAGCTWARVHAGAALCLYALLAVAVSLPSHRCTNAVLVAQMWMLYIFFAMSVCKLLTLGIYSLSWIGRQPRWLKTALRVVAAAAGVAAVVECGVGAWVTPYRMQVTRVTIESDRLPAAFDGYRVVQFSDLHLGTYNGDTRFVSRCVDQINSLHPDLLCFTGDIENRLNSEVLPFKHILSRLHARDGVWAVRGNHDVGGYYDWPTKHITDYQGGIALTRMEESLGWTMLNNRYRYLSRGGSKIALIGLDGYGGLPIPPDGNLGKVYPAHRDSVFKIVLHHSPELWNDAFNRATRVDLILCGHTHAMQMIFDIMGHRFSPAMFQYPQWGGLYTDGGGQRHIYVNTGLGQVGIPARLGSAVPEITLITLRRKP</sequence>
<dbReference type="InterPro" id="IPR029052">
    <property type="entry name" value="Metallo-depent_PP-like"/>
</dbReference>
<dbReference type="InterPro" id="IPR004843">
    <property type="entry name" value="Calcineurin-like_PHP"/>
</dbReference>
<dbReference type="GO" id="GO:0008758">
    <property type="term" value="F:UDP-2,3-diacylglucosamine hydrolase activity"/>
    <property type="evidence" value="ECO:0007669"/>
    <property type="project" value="TreeGrafter"/>
</dbReference>
<evidence type="ECO:0000256" key="2">
    <source>
        <dbReference type="ARBA" id="ARBA00022801"/>
    </source>
</evidence>